<evidence type="ECO:0000256" key="4">
    <source>
        <dbReference type="ARBA" id="ARBA00022555"/>
    </source>
</evidence>
<dbReference type="SUPFAM" id="SSF101353">
    <property type="entry name" value="Putative anticodon-binding domain of alanyl-tRNA synthetase (AlaRS)"/>
    <property type="match status" value="1"/>
</dbReference>
<dbReference type="GO" id="GO:0004813">
    <property type="term" value="F:alanine-tRNA ligase activity"/>
    <property type="evidence" value="ECO:0007669"/>
    <property type="project" value="UniProtKB-EC"/>
</dbReference>
<dbReference type="InterPro" id="IPR023033">
    <property type="entry name" value="Ala_tRNA_ligase_euk/bac"/>
</dbReference>
<dbReference type="InterPro" id="IPR018165">
    <property type="entry name" value="Ala-tRNA-synth_IIc_core"/>
</dbReference>
<dbReference type="NCBIfam" id="TIGR00344">
    <property type="entry name" value="alaS"/>
    <property type="match status" value="1"/>
</dbReference>
<evidence type="ECO:0000256" key="5">
    <source>
        <dbReference type="ARBA" id="ARBA00022598"/>
    </source>
</evidence>
<dbReference type="Gene3D" id="3.10.310.40">
    <property type="match status" value="1"/>
</dbReference>
<keyword evidence="7" id="KW-0067">ATP-binding</keyword>
<dbReference type="AlphaFoldDB" id="A0A6J6U9H9"/>
<dbReference type="InterPro" id="IPR002318">
    <property type="entry name" value="Ala-tRNA-lgiase_IIc"/>
</dbReference>
<dbReference type="GO" id="GO:0006419">
    <property type="term" value="P:alanyl-tRNA aminoacylation"/>
    <property type="evidence" value="ECO:0007669"/>
    <property type="project" value="InterPro"/>
</dbReference>
<dbReference type="GO" id="GO:0005829">
    <property type="term" value="C:cytosol"/>
    <property type="evidence" value="ECO:0007669"/>
    <property type="project" value="TreeGrafter"/>
</dbReference>
<dbReference type="InterPro" id="IPR050058">
    <property type="entry name" value="Ala-tRNA_ligase"/>
</dbReference>
<dbReference type="InterPro" id="IPR018164">
    <property type="entry name" value="Ala-tRNA-synth_IIc_N"/>
</dbReference>
<keyword evidence="4" id="KW-0820">tRNA-binding</keyword>
<dbReference type="PANTHER" id="PTHR11777">
    <property type="entry name" value="ALANYL-TRNA SYNTHETASE"/>
    <property type="match status" value="1"/>
</dbReference>
<name>A0A6J6U9H9_9ZZZZ</name>
<dbReference type="InterPro" id="IPR045864">
    <property type="entry name" value="aa-tRNA-synth_II/BPL/LPL"/>
</dbReference>
<dbReference type="PANTHER" id="PTHR11777:SF9">
    <property type="entry name" value="ALANINE--TRNA LIGASE, CYTOPLASMIC"/>
    <property type="match status" value="1"/>
</dbReference>
<dbReference type="InterPro" id="IPR018162">
    <property type="entry name" value="Ala-tRNA-ligase_IIc_anticod-bd"/>
</dbReference>
<dbReference type="Gene3D" id="3.30.980.10">
    <property type="entry name" value="Threonyl-trna Synthetase, Chain A, domain 2"/>
    <property type="match status" value="1"/>
</dbReference>
<evidence type="ECO:0000256" key="9">
    <source>
        <dbReference type="ARBA" id="ARBA00022917"/>
    </source>
</evidence>
<dbReference type="GO" id="GO:0002161">
    <property type="term" value="F:aminoacyl-tRNA deacylase activity"/>
    <property type="evidence" value="ECO:0007669"/>
    <property type="project" value="TreeGrafter"/>
</dbReference>
<evidence type="ECO:0000256" key="6">
    <source>
        <dbReference type="ARBA" id="ARBA00022741"/>
    </source>
</evidence>
<dbReference type="Pfam" id="PF02272">
    <property type="entry name" value="DHHA1"/>
    <property type="match status" value="1"/>
</dbReference>
<dbReference type="Gene3D" id="2.40.30.130">
    <property type="match status" value="1"/>
</dbReference>
<keyword evidence="8" id="KW-0694">RNA-binding</keyword>
<organism evidence="12">
    <name type="scientific">freshwater metagenome</name>
    <dbReference type="NCBI Taxonomy" id="449393"/>
    <lineage>
        <taxon>unclassified sequences</taxon>
        <taxon>metagenomes</taxon>
        <taxon>ecological metagenomes</taxon>
    </lineage>
</organism>
<dbReference type="Pfam" id="PF07973">
    <property type="entry name" value="tRNA_SAD"/>
    <property type="match status" value="1"/>
</dbReference>
<keyword evidence="5" id="KW-0436">Ligase</keyword>
<dbReference type="Pfam" id="PF01411">
    <property type="entry name" value="tRNA-synt_2c"/>
    <property type="match status" value="1"/>
</dbReference>
<dbReference type="Gene3D" id="6.10.250.550">
    <property type="match status" value="1"/>
</dbReference>
<keyword evidence="6" id="KW-0547">Nucleotide-binding</keyword>
<proteinExistence type="inferred from homology"/>
<dbReference type="PROSITE" id="PS50860">
    <property type="entry name" value="AA_TRNA_LIGASE_II_ALA"/>
    <property type="match status" value="1"/>
</dbReference>
<keyword evidence="10" id="KW-0030">Aminoacyl-tRNA synthetase</keyword>
<evidence type="ECO:0000256" key="8">
    <source>
        <dbReference type="ARBA" id="ARBA00022884"/>
    </source>
</evidence>
<feature type="domain" description="Alanyl-transfer RNA synthetases family profile" evidence="11">
    <location>
        <begin position="1"/>
        <end position="560"/>
    </location>
</feature>
<protein>
    <recommendedName>
        <fullName evidence="3">Alanine--tRNA ligase</fullName>
        <ecNumber evidence="2">6.1.1.7</ecNumber>
    </recommendedName>
</protein>
<sequence>MSRIQRLGDEDNFWQMGDAGPCGPCSEIHIDRGPAFGPEGGPLHDPHGDRYMEFWNLVFMQYNQSKDGSRTPLPKPSIDTGAGLERILALMQGTDSVWETDVLFPMIESAQSLTSKKYKIGDYDDRDSFSLRVLAEHARSSMMLVNDGVFPSNENRGYVLRRIIRRAVRHAYLLGTEKLVMPTLAETAISVMSGAYPDLLANKDFIVNVLSREEERFRQTLKTGLTILEGELSAGAKTMSGTTAFTLHDTYGFPIELTQEIAGERSVLVDVAGFSQEMQEQRDRAKSARKGSSVSAATVDSYREVMEQFGTTNFVGYVSNQCEATVLAVLQNVEAGPGIVEVFLDVSPFYAESGGQVGDTGTIRTESGEVQVLDTTFALPGLRRHTCSIVSGDIEVGQSAKASINVVARDATRRNHTATHMLHWALRQVLGEHVKQAGSHVSPDRLRFDFSHYAPVSASEIEEIERLTNEQLIANGPVRAYETSKDEATAAGAIAFFGDKYGDIVRVLEAGVSVELCGGTHVGALGDIGMVKVVTESSIGSNLRRIEAVTGANAVEYVLAHHRTLTAAASLLGAQPSELVSAIQRKIDESKALGEELRSLRSAQATSRASEMAASAQGGVVVSRVDGVTPNDLRELALAIRQNAAIKVVVLGGVTDTGGVALVATVSSDVSVAAGDLIRDAAKAVGGGGGGKGDIATAGGKDPSAIDAALELARSAVAKVLST</sequence>
<dbReference type="GO" id="GO:0000049">
    <property type="term" value="F:tRNA binding"/>
    <property type="evidence" value="ECO:0007669"/>
    <property type="project" value="UniProtKB-KW"/>
</dbReference>
<dbReference type="FunFam" id="3.10.310.40:FF:000001">
    <property type="entry name" value="Alanine--tRNA ligase"/>
    <property type="match status" value="1"/>
</dbReference>
<reference evidence="12" key="1">
    <citation type="submission" date="2020-05" db="EMBL/GenBank/DDBJ databases">
        <authorList>
            <person name="Chiriac C."/>
            <person name="Salcher M."/>
            <person name="Ghai R."/>
            <person name="Kavagutti S V."/>
        </authorList>
    </citation>
    <scope>NUCLEOTIDE SEQUENCE</scope>
</reference>
<evidence type="ECO:0000256" key="2">
    <source>
        <dbReference type="ARBA" id="ARBA00013168"/>
    </source>
</evidence>
<dbReference type="SUPFAM" id="SSF55186">
    <property type="entry name" value="ThrRS/AlaRS common domain"/>
    <property type="match status" value="1"/>
</dbReference>
<dbReference type="FunFam" id="3.30.980.10:FF:000004">
    <property type="entry name" value="Alanine--tRNA ligase, cytoplasmic"/>
    <property type="match status" value="1"/>
</dbReference>
<dbReference type="InterPro" id="IPR012947">
    <property type="entry name" value="tRNA_SAD"/>
</dbReference>
<dbReference type="GO" id="GO:0005524">
    <property type="term" value="F:ATP binding"/>
    <property type="evidence" value="ECO:0007669"/>
    <property type="project" value="UniProtKB-KW"/>
</dbReference>
<accession>A0A6J6U9H9</accession>
<gene>
    <name evidence="12" type="ORF">UFOPK2872_00162</name>
</gene>
<dbReference type="SMART" id="SM00863">
    <property type="entry name" value="tRNA_SAD"/>
    <property type="match status" value="1"/>
</dbReference>
<dbReference type="InterPro" id="IPR018163">
    <property type="entry name" value="Thr/Ala-tRNA-synth_IIc_edit"/>
</dbReference>
<dbReference type="EC" id="6.1.1.7" evidence="2"/>
<dbReference type="Gene3D" id="3.30.930.10">
    <property type="entry name" value="Bira Bifunctional Protein, Domain 2"/>
    <property type="match status" value="1"/>
</dbReference>
<evidence type="ECO:0000259" key="11">
    <source>
        <dbReference type="PROSITE" id="PS50860"/>
    </source>
</evidence>
<evidence type="ECO:0000313" key="12">
    <source>
        <dbReference type="EMBL" id="CAB4755049.1"/>
    </source>
</evidence>
<evidence type="ECO:0000256" key="7">
    <source>
        <dbReference type="ARBA" id="ARBA00022840"/>
    </source>
</evidence>
<dbReference type="InterPro" id="IPR003156">
    <property type="entry name" value="DHHA1_dom"/>
</dbReference>
<dbReference type="EMBL" id="CAEZZM010000009">
    <property type="protein sequence ID" value="CAB4755049.1"/>
    <property type="molecule type" value="Genomic_DNA"/>
</dbReference>
<keyword evidence="9" id="KW-0648">Protein biosynthesis</keyword>
<comment type="similarity">
    <text evidence="1">Belongs to the class-II aminoacyl-tRNA synthetase family.</text>
</comment>
<dbReference type="HAMAP" id="MF_00036_B">
    <property type="entry name" value="Ala_tRNA_synth_B"/>
    <property type="match status" value="1"/>
</dbReference>
<evidence type="ECO:0000256" key="3">
    <source>
        <dbReference type="ARBA" id="ARBA00017959"/>
    </source>
</evidence>
<dbReference type="SUPFAM" id="SSF50447">
    <property type="entry name" value="Translation proteins"/>
    <property type="match status" value="1"/>
</dbReference>
<evidence type="ECO:0000256" key="1">
    <source>
        <dbReference type="ARBA" id="ARBA00008226"/>
    </source>
</evidence>
<dbReference type="Gene3D" id="3.30.54.20">
    <property type="match status" value="1"/>
</dbReference>
<dbReference type="InterPro" id="IPR009000">
    <property type="entry name" value="Transl_B-barrel_sf"/>
</dbReference>
<dbReference type="PRINTS" id="PR00980">
    <property type="entry name" value="TRNASYNTHALA"/>
</dbReference>
<dbReference type="SUPFAM" id="SSF55681">
    <property type="entry name" value="Class II aaRS and biotin synthetases"/>
    <property type="match status" value="1"/>
</dbReference>
<evidence type="ECO:0000256" key="10">
    <source>
        <dbReference type="ARBA" id="ARBA00023146"/>
    </source>
</evidence>